<name>A0A0K0D745_ANGCA</name>
<evidence type="ECO:0000313" key="2">
    <source>
        <dbReference type="WBParaSite" id="ACAC_0000589001-mRNA-1"/>
    </source>
</evidence>
<sequence>MRFVSFLFSQSPLAALIAKALRMNVSSIRFVAQQSAISERRRIQRIPLARLQTAPYFLPSNHSGGLEGEQRDFLELLEKNSTPYAKEAAVLYFRLTLSNDPLWRLPDPEQNKRLVRFMIIAKP</sequence>
<reference evidence="1" key="1">
    <citation type="submission" date="2012-09" db="EMBL/GenBank/DDBJ databases">
        <authorList>
            <person name="Martin A.A."/>
        </authorList>
    </citation>
    <scope>NUCLEOTIDE SEQUENCE</scope>
</reference>
<dbReference type="AlphaFoldDB" id="A0A0K0D745"/>
<proteinExistence type="predicted"/>
<dbReference type="WBParaSite" id="ACAC_0000589001-mRNA-1">
    <property type="protein sequence ID" value="ACAC_0000589001-mRNA-1"/>
    <property type="gene ID" value="ACAC_0000589001"/>
</dbReference>
<evidence type="ECO:0000313" key="1">
    <source>
        <dbReference type="Proteomes" id="UP000035642"/>
    </source>
</evidence>
<keyword evidence="1" id="KW-1185">Reference proteome</keyword>
<dbReference type="Proteomes" id="UP000035642">
    <property type="component" value="Unassembled WGS sequence"/>
</dbReference>
<organism evidence="1 2">
    <name type="scientific">Angiostrongylus cantonensis</name>
    <name type="common">Rat lungworm</name>
    <dbReference type="NCBI Taxonomy" id="6313"/>
    <lineage>
        <taxon>Eukaryota</taxon>
        <taxon>Metazoa</taxon>
        <taxon>Ecdysozoa</taxon>
        <taxon>Nematoda</taxon>
        <taxon>Chromadorea</taxon>
        <taxon>Rhabditida</taxon>
        <taxon>Rhabditina</taxon>
        <taxon>Rhabditomorpha</taxon>
        <taxon>Strongyloidea</taxon>
        <taxon>Metastrongylidae</taxon>
        <taxon>Angiostrongylus</taxon>
    </lineage>
</organism>
<protein>
    <submittedName>
        <fullName evidence="2">39S ribosomal protein L17, mitochondrial</fullName>
    </submittedName>
</protein>
<reference evidence="2" key="2">
    <citation type="submission" date="2017-02" db="UniProtKB">
        <authorList>
            <consortium name="WormBaseParasite"/>
        </authorList>
    </citation>
    <scope>IDENTIFICATION</scope>
</reference>
<accession>A0A0K0D745</accession>